<dbReference type="AlphaFoldDB" id="A0A5B7KA81"/>
<evidence type="ECO:0000313" key="2">
    <source>
        <dbReference type="EMBL" id="MPD03736.1"/>
    </source>
</evidence>
<sequence length="122" mass="13967">MDDKKEESSRWNDSQHSNADSNTCPPAHPLTALHWACVTVAGPLVYPIPWQSSLGSGSPHGSPRGKFRKLVILSLLHTLFITIIHNLENYFCTTVSLFLLSHYIKRKRYWAKYTKRKGMLEK</sequence>
<evidence type="ECO:0000256" key="1">
    <source>
        <dbReference type="SAM" id="MobiDB-lite"/>
    </source>
</evidence>
<name>A0A5B7KA81_PORTR</name>
<reference evidence="2 3" key="1">
    <citation type="submission" date="2019-05" db="EMBL/GenBank/DDBJ databases">
        <title>Another draft genome of Portunus trituberculatus and its Hox gene families provides insights of decapod evolution.</title>
        <authorList>
            <person name="Jeong J.-H."/>
            <person name="Song I."/>
            <person name="Kim S."/>
            <person name="Choi T."/>
            <person name="Kim D."/>
            <person name="Ryu S."/>
            <person name="Kim W."/>
        </authorList>
    </citation>
    <scope>NUCLEOTIDE SEQUENCE [LARGE SCALE GENOMIC DNA]</scope>
    <source>
        <tissue evidence="2">Muscle</tissue>
    </source>
</reference>
<feature type="compositionally biased region" description="Basic and acidic residues" evidence="1">
    <location>
        <begin position="1"/>
        <end position="10"/>
    </location>
</feature>
<keyword evidence="3" id="KW-1185">Reference proteome</keyword>
<gene>
    <name evidence="2" type="ORF">E2C01_099386</name>
</gene>
<protein>
    <submittedName>
        <fullName evidence="2">Uncharacterized protein</fullName>
    </submittedName>
</protein>
<organism evidence="2 3">
    <name type="scientific">Portunus trituberculatus</name>
    <name type="common">Swimming crab</name>
    <name type="synonym">Neptunus trituberculatus</name>
    <dbReference type="NCBI Taxonomy" id="210409"/>
    <lineage>
        <taxon>Eukaryota</taxon>
        <taxon>Metazoa</taxon>
        <taxon>Ecdysozoa</taxon>
        <taxon>Arthropoda</taxon>
        <taxon>Crustacea</taxon>
        <taxon>Multicrustacea</taxon>
        <taxon>Malacostraca</taxon>
        <taxon>Eumalacostraca</taxon>
        <taxon>Eucarida</taxon>
        <taxon>Decapoda</taxon>
        <taxon>Pleocyemata</taxon>
        <taxon>Brachyura</taxon>
        <taxon>Eubrachyura</taxon>
        <taxon>Portunoidea</taxon>
        <taxon>Portunidae</taxon>
        <taxon>Portuninae</taxon>
        <taxon>Portunus</taxon>
    </lineage>
</organism>
<proteinExistence type="predicted"/>
<dbReference type="Proteomes" id="UP000324222">
    <property type="component" value="Unassembled WGS sequence"/>
</dbReference>
<comment type="caution">
    <text evidence="2">The sequence shown here is derived from an EMBL/GenBank/DDBJ whole genome shotgun (WGS) entry which is preliminary data.</text>
</comment>
<feature type="compositionally biased region" description="Polar residues" evidence="1">
    <location>
        <begin position="11"/>
        <end position="23"/>
    </location>
</feature>
<evidence type="ECO:0000313" key="3">
    <source>
        <dbReference type="Proteomes" id="UP000324222"/>
    </source>
</evidence>
<feature type="region of interest" description="Disordered" evidence="1">
    <location>
        <begin position="1"/>
        <end position="23"/>
    </location>
</feature>
<dbReference type="EMBL" id="VSRR010137608">
    <property type="protein sequence ID" value="MPD03736.1"/>
    <property type="molecule type" value="Genomic_DNA"/>
</dbReference>
<accession>A0A5B7KA81</accession>